<name>A0AAE3P425_9BACT</name>
<feature type="domain" description="DHHA1" evidence="2">
    <location>
        <begin position="239"/>
        <end position="323"/>
    </location>
</feature>
<dbReference type="PANTHER" id="PTHR47618:SF1">
    <property type="entry name" value="BIFUNCTIONAL OLIGORIBONUCLEASE AND PAP PHOSPHATASE NRNA"/>
    <property type="match status" value="1"/>
</dbReference>
<feature type="domain" description="DDH" evidence="1">
    <location>
        <begin position="18"/>
        <end position="164"/>
    </location>
</feature>
<sequence>MNEKSKKVFQIFNSFENFVLITHINPDIDGISSILSLHILFKSLNKKSFPLVENIPENAEFLPYSKDLILVDNFNLKLHNPVTIVLDAHTPERIPEKVLEKASFSKVFVIIDHHHPDTNKKAFSEKEIPIIDPSAPSTTVLIYKLLKSGNFLITPEMAQNLLAGLYFDTGCFKYENVNGETFLIASELSNLGAKPYLVATSLFENISLNEVETLKIILARLEFLKNGVIAISYLTYEDIQKIGSKNLSDFANFLRSIKGVKISALVKEVEKNIVSVSLRSRAPIEILELAKNFGGGGHKYACGFKTKVNNFYEFLKSFKEELKSFL</sequence>
<accession>A0AAE3P425</accession>
<dbReference type="PANTHER" id="PTHR47618">
    <property type="entry name" value="BIFUNCTIONAL OLIGORIBONUCLEASE AND PAP PHOSPHATASE NRNA"/>
    <property type="match status" value="1"/>
</dbReference>
<dbReference type="Gene3D" id="3.90.1640.10">
    <property type="entry name" value="inorganic pyrophosphatase (n-terminal core)"/>
    <property type="match status" value="1"/>
</dbReference>
<gene>
    <name evidence="3" type="ORF">OD816_000515</name>
</gene>
<dbReference type="Pfam" id="PF01368">
    <property type="entry name" value="DHH"/>
    <property type="match status" value="1"/>
</dbReference>
<dbReference type="InterPro" id="IPR001667">
    <property type="entry name" value="DDH_dom"/>
</dbReference>
<dbReference type="Gene3D" id="3.10.310.30">
    <property type="match status" value="1"/>
</dbReference>
<reference evidence="3" key="1">
    <citation type="submission" date="2022-11" db="EMBL/GenBank/DDBJ databases">
        <title>Candidatus Alkanophaga archaea from heated hydrothermal vent sediment oxidize petroleum alkanes.</title>
        <authorList>
            <person name="Zehnle H."/>
            <person name="Laso-Perez R."/>
            <person name="Lipp J."/>
            <person name="Teske A."/>
            <person name="Wegener G."/>
        </authorList>
    </citation>
    <scope>NUCLEOTIDE SEQUENCE</scope>
    <source>
        <strain evidence="3">MCA70</strain>
    </source>
</reference>
<dbReference type="GO" id="GO:0003676">
    <property type="term" value="F:nucleic acid binding"/>
    <property type="evidence" value="ECO:0007669"/>
    <property type="project" value="InterPro"/>
</dbReference>
<dbReference type="InterPro" id="IPR003156">
    <property type="entry name" value="DHHA1_dom"/>
</dbReference>
<evidence type="ECO:0000259" key="2">
    <source>
        <dbReference type="Pfam" id="PF02272"/>
    </source>
</evidence>
<proteinExistence type="predicted"/>
<comment type="caution">
    <text evidence="3">The sequence shown here is derived from an EMBL/GenBank/DDBJ whole genome shotgun (WGS) entry which is preliminary data.</text>
</comment>
<evidence type="ECO:0000313" key="4">
    <source>
        <dbReference type="Proteomes" id="UP001144110"/>
    </source>
</evidence>
<organism evidence="3 4">
    <name type="scientific">Candidatus Thermodesulfobacterium syntrophicum</name>
    <dbReference type="NCBI Taxonomy" id="3060442"/>
    <lineage>
        <taxon>Bacteria</taxon>
        <taxon>Pseudomonadati</taxon>
        <taxon>Thermodesulfobacteriota</taxon>
        <taxon>Thermodesulfobacteria</taxon>
        <taxon>Thermodesulfobacteriales</taxon>
        <taxon>Thermodesulfobacteriaceae</taxon>
        <taxon>Thermodesulfobacterium</taxon>
    </lineage>
</organism>
<evidence type="ECO:0000259" key="1">
    <source>
        <dbReference type="Pfam" id="PF01368"/>
    </source>
</evidence>
<dbReference type="AlphaFoldDB" id="A0AAE3P425"/>
<dbReference type="SUPFAM" id="SSF64182">
    <property type="entry name" value="DHH phosphoesterases"/>
    <property type="match status" value="1"/>
</dbReference>
<dbReference type="InterPro" id="IPR038763">
    <property type="entry name" value="DHH_sf"/>
</dbReference>
<dbReference type="Pfam" id="PF02272">
    <property type="entry name" value="DHHA1"/>
    <property type="match status" value="1"/>
</dbReference>
<dbReference type="EMBL" id="JAPHEG010000002">
    <property type="protein sequence ID" value="MDF2953270.1"/>
    <property type="molecule type" value="Genomic_DNA"/>
</dbReference>
<evidence type="ECO:0000313" key="3">
    <source>
        <dbReference type="EMBL" id="MDF2953270.1"/>
    </source>
</evidence>
<dbReference type="InterPro" id="IPR051319">
    <property type="entry name" value="Oligoribo/pAp-PDE_c-di-AMP_PDE"/>
</dbReference>
<protein>
    <submittedName>
        <fullName evidence="3">NanoRNase/pAp phosphatase</fullName>
    </submittedName>
</protein>
<dbReference type="Proteomes" id="UP001144110">
    <property type="component" value="Unassembled WGS sequence"/>
</dbReference>